<feature type="transmembrane region" description="Helical" evidence="3">
    <location>
        <begin position="33"/>
        <end position="50"/>
    </location>
</feature>
<evidence type="ECO:0000256" key="1">
    <source>
        <dbReference type="ARBA" id="ARBA00004141"/>
    </source>
</evidence>
<dbReference type="PANTHER" id="PTHR23520:SF5">
    <property type="entry name" value="TRANSPORTER, PUTATIVE (AFU_ORTHOLOGUE AFUA_3G04000)-RELATED"/>
    <property type="match status" value="1"/>
</dbReference>
<feature type="region of interest" description="Disordered" evidence="2">
    <location>
        <begin position="220"/>
        <end position="251"/>
    </location>
</feature>
<keyword evidence="3" id="KW-0812">Transmembrane</keyword>
<dbReference type="Proteomes" id="UP000243498">
    <property type="component" value="Unassembled WGS sequence"/>
</dbReference>
<feature type="transmembrane region" description="Helical" evidence="3">
    <location>
        <begin position="62"/>
        <end position="82"/>
    </location>
</feature>
<dbReference type="InterPro" id="IPR036259">
    <property type="entry name" value="MFS_trans_sf"/>
</dbReference>
<sequence length="462" mass="49836">MTEPTHGRLARELGLATVASCPADVHVLMLQRFTRLFAYGASTLILVSYLESLGHDRTQSGLFMTLTLVGDIVISFLLTLTADAIGRRTTLAVGAVLMALSGLVFALFRNYWVLLAAAVVGVVSPSGNEIGPFRAVEESILAHLTGFERRSDVYAWYSLLGTAGTAFGIMACGWATHALLRAGWEPAEAYRVVFWAYAVLGVVKLLLALGLSSAVEPDGISDAREQRPRPRDTEPLLDAHRGSASEDTVRTKETKTSRFAWMPHVTAESRAVAVTLCLLFGLDAFASGLAPLSWVTFYFRSRFNIEEGRLGSIFSMTALTSAASVLVASSLSKRLGNVKTMVFTHLPSSVFLALIPVPSNVSLALTLLALRACTQSMDVAPRSAFLAAILLPSERTAVMGLVNVVKTGAQSLGPLITGVLASRDLFWLSFVCAGTLKVCYDLGLLAVFKERQRRRARDEETS</sequence>
<name>A0A166XM79_METRR</name>
<dbReference type="STRING" id="1081105.A0A166XM79"/>
<dbReference type="PROSITE" id="PS50850">
    <property type="entry name" value="MFS"/>
    <property type="match status" value="1"/>
</dbReference>
<keyword evidence="3" id="KW-1133">Transmembrane helix</keyword>
<dbReference type="Pfam" id="PF07690">
    <property type="entry name" value="MFS_1"/>
    <property type="match status" value="1"/>
</dbReference>
<comment type="subcellular location">
    <subcellularLocation>
        <location evidence="1">Membrane</location>
        <topology evidence="1">Multi-pass membrane protein</topology>
    </subcellularLocation>
</comment>
<evidence type="ECO:0000256" key="2">
    <source>
        <dbReference type="SAM" id="MobiDB-lite"/>
    </source>
</evidence>
<dbReference type="GO" id="GO:0000329">
    <property type="term" value="C:fungal-type vacuole membrane"/>
    <property type="evidence" value="ECO:0007669"/>
    <property type="project" value="TreeGrafter"/>
</dbReference>
<protein>
    <submittedName>
        <fullName evidence="5">Major facilitator superfamily domain, general substrate transporter</fullName>
    </submittedName>
</protein>
<dbReference type="InterPro" id="IPR011701">
    <property type="entry name" value="MFS"/>
</dbReference>
<feature type="transmembrane region" description="Helical" evidence="3">
    <location>
        <begin position="192"/>
        <end position="215"/>
    </location>
</feature>
<evidence type="ECO:0000313" key="6">
    <source>
        <dbReference type="Proteomes" id="UP000243498"/>
    </source>
</evidence>
<dbReference type="GO" id="GO:0022857">
    <property type="term" value="F:transmembrane transporter activity"/>
    <property type="evidence" value="ECO:0007669"/>
    <property type="project" value="InterPro"/>
</dbReference>
<evidence type="ECO:0000313" key="5">
    <source>
        <dbReference type="EMBL" id="OAA35968.1"/>
    </source>
</evidence>
<feature type="domain" description="Major facilitator superfamily (MFS) profile" evidence="4">
    <location>
        <begin position="24"/>
        <end position="452"/>
    </location>
</feature>
<proteinExistence type="predicted"/>
<dbReference type="EMBL" id="AZHC01000038">
    <property type="protein sequence ID" value="OAA35968.1"/>
    <property type="molecule type" value="Genomic_DNA"/>
</dbReference>
<feature type="transmembrane region" description="Helical" evidence="3">
    <location>
        <begin position="89"/>
        <end position="108"/>
    </location>
</feature>
<dbReference type="Gene3D" id="1.20.1250.20">
    <property type="entry name" value="MFS general substrate transporter like domains"/>
    <property type="match status" value="2"/>
</dbReference>
<keyword evidence="6" id="KW-1185">Reference proteome</keyword>
<dbReference type="AlphaFoldDB" id="A0A166XM79"/>
<keyword evidence="3" id="KW-0472">Membrane</keyword>
<accession>A0A166XM79</accession>
<feature type="transmembrane region" description="Helical" evidence="3">
    <location>
        <begin position="154"/>
        <end position="180"/>
    </location>
</feature>
<feature type="transmembrane region" description="Helical" evidence="3">
    <location>
        <begin position="351"/>
        <end position="372"/>
    </location>
</feature>
<feature type="compositionally biased region" description="Basic and acidic residues" evidence="2">
    <location>
        <begin position="221"/>
        <end position="251"/>
    </location>
</feature>
<organism evidence="5 6">
    <name type="scientific">Metarhizium rileyi (strain RCEF 4871)</name>
    <name type="common">Nomuraea rileyi</name>
    <dbReference type="NCBI Taxonomy" id="1649241"/>
    <lineage>
        <taxon>Eukaryota</taxon>
        <taxon>Fungi</taxon>
        <taxon>Dikarya</taxon>
        <taxon>Ascomycota</taxon>
        <taxon>Pezizomycotina</taxon>
        <taxon>Sordariomycetes</taxon>
        <taxon>Hypocreomycetidae</taxon>
        <taxon>Hypocreales</taxon>
        <taxon>Clavicipitaceae</taxon>
        <taxon>Metarhizium</taxon>
    </lineage>
</organism>
<gene>
    <name evidence="5" type="ORF">NOR_07776</name>
</gene>
<dbReference type="OMA" id="CRVIFFA"/>
<feature type="transmembrane region" description="Helical" evidence="3">
    <location>
        <begin position="310"/>
        <end position="331"/>
    </location>
</feature>
<dbReference type="OrthoDB" id="10027823at2759"/>
<dbReference type="SUPFAM" id="SSF103473">
    <property type="entry name" value="MFS general substrate transporter"/>
    <property type="match status" value="1"/>
</dbReference>
<reference evidence="5 6" key="1">
    <citation type="journal article" date="2016" name="Genome Biol. Evol.">
        <title>Divergent and convergent evolution of fungal pathogenicity.</title>
        <authorList>
            <person name="Shang Y."/>
            <person name="Xiao G."/>
            <person name="Zheng P."/>
            <person name="Cen K."/>
            <person name="Zhan S."/>
            <person name="Wang C."/>
        </authorList>
    </citation>
    <scope>NUCLEOTIDE SEQUENCE [LARGE SCALE GENOMIC DNA]</scope>
    <source>
        <strain evidence="5 6">RCEF 4871</strain>
    </source>
</reference>
<feature type="transmembrane region" description="Helical" evidence="3">
    <location>
        <begin position="271"/>
        <end position="298"/>
    </location>
</feature>
<evidence type="ECO:0000256" key="3">
    <source>
        <dbReference type="SAM" id="Phobius"/>
    </source>
</evidence>
<dbReference type="PANTHER" id="PTHR23520">
    <property type="entry name" value="TRANSPORTER, PUTATIVE (AFU_ORTHOLOGUE AFUA_3G04000)-RELATED"/>
    <property type="match status" value="1"/>
</dbReference>
<feature type="transmembrane region" description="Helical" evidence="3">
    <location>
        <begin position="425"/>
        <end position="448"/>
    </location>
</feature>
<comment type="caution">
    <text evidence="5">The sequence shown here is derived from an EMBL/GenBank/DDBJ whole genome shotgun (WGS) entry which is preliminary data.</text>
</comment>
<dbReference type="InterPro" id="IPR020846">
    <property type="entry name" value="MFS_dom"/>
</dbReference>
<evidence type="ECO:0000259" key="4">
    <source>
        <dbReference type="PROSITE" id="PS50850"/>
    </source>
</evidence>